<proteinExistence type="predicted"/>
<evidence type="ECO:0000313" key="2">
    <source>
        <dbReference type="EMBL" id="VDI13593.1"/>
    </source>
</evidence>
<dbReference type="SUPFAM" id="SSF56672">
    <property type="entry name" value="DNA/RNA polymerases"/>
    <property type="match status" value="1"/>
</dbReference>
<dbReference type="AlphaFoldDB" id="A0A8B6D564"/>
<dbReference type="PANTHER" id="PTHR33332">
    <property type="entry name" value="REVERSE TRANSCRIPTASE DOMAIN-CONTAINING PROTEIN"/>
    <property type="match status" value="1"/>
</dbReference>
<dbReference type="Proteomes" id="UP000596742">
    <property type="component" value="Unassembled WGS sequence"/>
</dbReference>
<dbReference type="Pfam" id="PF00078">
    <property type="entry name" value="RVT_1"/>
    <property type="match status" value="1"/>
</dbReference>
<comment type="caution">
    <text evidence="2">The sequence shown here is derived from an EMBL/GenBank/DDBJ whole genome shotgun (WGS) entry which is preliminary data.</text>
</comment>
<accession>A0A8B6D564</accession>
<protein>
    <recommendedName>
        <fullName evidence="1">Reverse transcriptase domain-containing protein</fullName>
    </recommendedName>
</protein>
<name>A0A8B6D564_MYTGA</name>
<feature type="domain" description="Reverse transcriptase" evidence="1">
    <location>
        <begin position="168"/>
        <end position="254"/>
    </location>
</feature>
<dbReference type="InterPro" id="IPR043502">
    <property type="entry name" value="DNA/RNA_pol_sf"/>
</dbReference>
<dbReference type="InterPro" id="IPR000477">
    <property type="entry name" value="RT_dom"/>
</dbReference>
<sequence>MVKYSKAFKKFSKCIHSLNPSQQVKPYELLNEDGVKTNNVSDICNVFNNKFFTSCVENLRTDRCMSKNHDYAKLTQFVQKKFTKSEQVKFSIPPVTINGLFYEMVKLDINKSTGSDNIKPKILKLSTPFITSSLTYIFNRIIDKSPLPSVLKNARVTPVFKGGEKFMATNYRPISVLPVLSKLLEKHVSKHLYDYLKRLDLLHPAQSGFRQELSCQTALINIIDKWIQDMSDDDINLAVLLDFKKAFDVVDHDIL</sequence>
<organism evidence="2 3">
    <name type="scientific">Mytilus galloprovincialis</name>
    <name type="common">Mediterranean mussel</name>
    <dbReference type="NCBI Taxonomy" id="29158"/>
    <lineage>
        <taxon>Eukaryota</taxon>
        <taxon>Metazoa</taxon>
        <taxon>Spiralia</taxon>
        <taxon>Lophotrochozoa</taxon>
        <taxon>Mollusca</taxon>
        <taxon>Bivalvia</taxon>
        <taxon>Autobranchia</taxon>
        <taxon>Pteriomorphia</taxon>
        <taxon>Mytilida</taxon>
        <taxon>Mytiloidea</taxon>
        <taxon>Mytilidae</taxon>
        <taxon>Mytilinae</taxon>
        <taxon>Mytilus</taxon>
    </lineage>
</organism>
<evidence type="ECO:0000313" key="3">
    <source>
        <dbReference type="Proteomes" id="UP000596742"/>
    </source>
</evidence>
<dbReference type="OrthoDB" id="9390935at2759"/>
<dbReference type="EMBL" id="UYJE01002785">
    <property type="protein sequence ID" value="VDI13593.1"/>
    <property type="molecule type" value="Genomic_DNA"/>
</dbReference>
<keyword evidence="3" id="KW-1185">Reference proteome</keyword>
<gene>
    <name evidence="2" type="ORF">MGAL_10B025911</name>
</gene>
<evidence type="ECO:0000259" key="1">
    <source>
        <dbReference type="Pfam" id="PF00078"/>
    </source>
</evidence>
<reference evidence="2" key="1">
    <citation type="submission" date="2018-11" db="EMBL/GenBank/DDBJ databases">
        <authorList>
            <person name="Alioto T."/>
            <person name="Alioto T."/>
        </authorList>
    </citation>
    <scope>NUCLEOTIDE SEQUENCE</scope>
</reference>